<comment type="pathway">
    <text evidence="6 14">Cofactor biosynthesis; adenosylcobalamin biosynthesis; adenosylcobalamin from cob(II)yrinate a,c-diamide: step 5/7.</text>
</comment>
<dbReference type="Pfam" id="PF02283">
    <property type="entry name" value="CobU"/>
    <property type="match status" value="1"/>
</dbReference>
<dbReference type="SUPFAM" id="SSF52540">
    <property type="entry name" value="P-loop containing nucleoside triphosphate hydrolases"/>
    <property type="match status" value="1"/>
</dbReference>
<keyword evidence="11 14" id="KW-0418">Kinase</keyword>
<comment type="catalytic activity">
    <reaction evidence="1 14">
        <text>adenosylcob(III)inamide + ATP = adenosylcob(III)inamide phosphate + ADP + H(+)</text>
        <dbReference type="Rhea" id="RHEA:15769"/>
        <dbReference type="ChEBI" id="CHEBI:2480"/>
        <dbReference type="ChEBI" id="CHEBI:15378"/>
        <dbReference type="ChEBI" id="CHEBI:30616"/>
        <dbReference type="ChEBI" id="CHEBI:58502"/>
        <dbReference type="ChEBI" id="CHEBI:456216"/>
        <dbReference type="EC" id="2.7.1.156"/>
    </reaction>
</comment>
<keyword evidence="8 14" id="KW-0169">Cobalamin biosynthesis</keyword>
<evidence type="ECO:0000256" key="8">
    <source>
        <dbReference type="ARBA" id="ARBA00022573"/>
    </source>
</evidence>
<comment type="function">
    <text evidence="4 14">Catalyzes ATP-dependent phosphorylation of adenosylcobinamide and addition of GMP to adenosylcobinamide phosphate.</text>
</comment>
<sequence length="191" mass="20731">MNKTHAGLHLVLGGARSGKSRLAQQHAEQWLQQAQGLAQTQVLPAKPPSTRLVYVATATAGDDEMSSRIAQHRADRDERWQTIEVPIALAETLASIADSRCVLVDCLTLWLSNCLHQGAWARERQALLQYLDTRSRSAPLIMVSNEVGSGIVPLGQLSREFVDAAGWLHQALAARAESVTLAIAGLPLKVK</sequence>
<name>A0ABS3E8B3_9GAMM</name>
<dbReference type="EC" id="2.7.7.62" evidence="14"/>
<evidence type="ECO:0000256" key="7">
    <source>
        <dbReference type="ARBA" id="ARBA00007490"/>
    </source>
</evidence>
<dbReference type="RefSeq" id="WP_207002354.1">
    <property type="nucleotide sequence ID" value="NZ_JAEKJR010000002.1"/>
</dbReference>
<evidence type="ECO:0000256" key="1">
    <source>
        <dbReference type="ARBA" id="ARBA00000312"/>
    </source>
</evidence>
<dbReference type="PANTHER" id="PTHR34848:SF1">
    <property type="entry name" value="BIFUNCTIONAL ADENOSYLCOBALAMIN BIOSYNTHESIS PROTEIN COBU"/>
    <property type="match status" value="1"/>
</dbReference>
<dbReference type="EMBL" id="JAEKJR010000002">
    <property type="protein sequence ID" value="MBN8431556.1"/>
    <property type="molecule type" value="Genomic_DNA"/>
</dbReference>
<dbReference type="EC" id="2.7.1.156" evidence="14"/>
<keyword evidence="12 14" id="KW-0067">ATP-binding</keyword>
<evidence type="ECO:0000256" key="5">
    <source>
        <dbReference type="ARBA" id="ARBA00004692"/>
    </source>
</evidence>
<dbReference type="GO" id="GO:0043752">
    <property type="term" value="F:adenosylcobinamide kinase activity"/>
    <property type="evidence" value="ECO:0007669"/>
    <property type="project" value="UniProtKB-EC"/>
</dbReference>
<dbReference type="InterPro" id="IPR027417">
    <property type="entry name" value="P-loop_NTPase"/>
</dbReference>
<protein>
    <recommendedName>
        <fullName evidence="14">Bifunctional adenosylcobalamin biosynthesis protein</fullName>
        <ecNumber evidence="14">2.7.1.156</ecNumber>
        <ecNumber evidence="14">2.7.7.62</ecNumber>
    </recommendedName>
</protein>
<dbReference type="PIRSF" id="PIRSF006135">
    <property type="entry name" value="CobU"/>
    <property type="match status" value="1"/>
</dbReference>
<comment type="pathway">
    <text evidence="5 14">Cofactor biosynthesis; adenosylcobalamin biosynthesis; adenosylcobalamin from cob(II)yrinate a,c-diamide: step 6/7.</text>
</comment>
<keyword evidence="15" id="KW-0548">Nucleotidyltransferase</keyword>
<dbReference type="Proteomes" id="UP000664293">
    <property type="component" value="Unassembled WGS sequence"/>
</dbReference>
<comment type="similarity">
    <text evidence="7 14">Belongs to the CobU/CobP family.</text>
</comment>
<evidence type="ECO:0000313" key="15">
    <source>
        <dbReference type="EMBL" id="MBN8431556.1"/>
    </source>
</evidence>
<dbReference type="NCBIfam" id="NF004469">
    <property type="entry name" value="PRK05800.1"/>
    <property type="match status" value="1"/>
</dbReference>
<accession>A0ABS3E8B3</accession>
<evidence type="ECO:0000256" key="12">
    <source>
        <dbReference type="ARBA" id="ARBA00022840"/>
    </source>
</evidence>
<proteinExistence type="inferred from homology"/>
<keyword evidence="10 14" id="KW-0547">Nucleotide-binding</keyword>
<evidence type="ECO:0000256" key="13">
    <source>
        <dbReference type="ARBA" id="ARBA00023134"/>
    </source>
</evidence>
<reference evidence="15 16" key="1">
    <citation type="submission" date="2020-12" db="EMBL/GenBank/DDBJ databases">
        <title>Oil enriched cultivation method for isolating marine PHA-producing bacteria.</title>
        <authorList>
            <person name="Zheng W."/>
            <person name="Yu S."/>
            <person name="Huang Y."/>
        </authorList>
    </citation>
    <scope>NUCLEOTIDE SEQUENCE [LARGE SCALE GENOMIC DNA]</scope>
    <source>
        <strain evidence="15 16">SN0-2</strain>
    </source>
</reference>
<keyword evidence="13 14" id="KW-0342">GTP-binding</keyword>
<dbReference type="CDD" id="cd00544">
    <property type="entry name" value="CobU"/>
    <property type="match status" value="1"/>
</dbReference>
<evidence type="ECO:0000256" key="4">
    <source>
        <dbReference type="ARBA" id="ARBA00003889"/>
    </source>
</evidence>
<gene>
    <name evidence="15" type="primary">cobU</name>
    <name evidence="15" type="ORF">JF535_11895</name>
</gene>
<evidence type="ECO:0000256" key="11">
    <source>
        <dbReference type="ARBA" id="ARBA00022777"/>
    </source>
</evidence>
<evidence type="ECO:0000256" key="9">
    <source>
        <dbReference type="ARBA" id="ARBA00022679"/>
    </source>
</evidence>
<organism evidence="15 16">
    <name type="scientific">Microbulbifer salipaludis</name>
    <dbReference type="NCBI Taxonomy" id="187980"/>
    <lineage>
        <taxon>Bacteria</taxon>
        <taxon>Pseudomonadati</taxon>
        <taxon>Pseudomonadota</taxon>
        <taxon>Gammaproteobacteria</taxon>
        <taxon>Cellvibrionales</taxon>
        <taxon>Microbulbiferaceae</taxon>
        <taxon>Microbulbifer</taxon>
    </lineage>
</organism>
<comment type="catalytic activity">
    <reaction evidence="3">
        <text>adenosylcob(III)inamide + GTP = adenosylcob(III)inamide phosphate + GDP + H(+)</text>
        <dbReference type="Rhea" id="RHEA:15765"/>
        <dbReference type="ChEBI" id="CHEBI:2480"/>
        <dbReference type="ChEBI" id="CHEBI:15378"/>
        <dbReference type="ChEBI" id="CHEBI:37565"/>
        <dbReference type="ChEBI" id="CHEBI:58189"/>
        <dbReference type="ChEBI" id="CHEBI:58502"/>
        <dbReference type="EC" id="2.7.1.156"/>
    </reaction>
</comment>
<evidence type="ECO:0000313" key="16">
    <source>
        <dbReference type="Proteomes" id="UP000664293"/>
    </source>
</evidence>
<dbReference type="PANTHER" id="PTHR34848">
    <property type="match status" value="1"/>
</dbReference>
<keyword evidence="16" id="KW-1185">Reference proteome</keyword>
<keyword evidence="9 14" id="KW-0808">Transferase</keyword>
<comment type="catalytic activity">
    <reaction evidence="2 14">
        <text>adenosylcob(III)inamide phosphate + GTP + H(+) = adenosylcob(III)inamide-GDP + diphosphate</text>
        <dbReference type="Rhea" id="RHEA:22712"/>
        <dbReference type="ChEBI" id="CHEBI:15378"/>
        <dbReference type="ChEBI" id="CHEBI:33019"/>
        <dbReference type="ChEBI" id="CHEBI:37565"/>
        <dbReference type="ChEBI" id="CHEBI:58502"/>
        <dbReference type="ChEBI" id="CHEBI:60487"/>
        <dbReference type="EC" id="2.7.7.62"/>
    </reaction>
</comment>
<dbReference type="GO" id="GO:0008820">
    <property type="term" value="F:cobinamide phosphate guanylyltransferase activity"/>
    <property type="evidence" value="ECO:0007669"/>
    <property type="project" value="UniProtKB-EC"/>
</dbReference>
<evidence type="ECO:0000256" key="14">
    <source>
        <dbReference type="PIRNR" id="PIRNR006135"/>
    </source>
</evidence>
<dbReference type="InterPro" id="IPR003203">
    <property type="entry name" value="CobU/CobP"/>
</dbReference>
<comment type="caution">
    <text evidence="15">The sequence shown here is derived from an EMBL/GenBank/DDBJ whole genome shotgun (WGS) entry which is preliminary data.</text>
</comment>
<evidence type="ECO:0000256" key="2">
    <source>
        <dbReference type="ARBA" id="ARBA00000711"/>
    </source>
</evidence>
<evidence type="ECO:0000256" key="6">
    <source>
        <dbReference type="ARBA" id="ARBA00005159"/>
    </source>
</evidence>
<evidence type="ECO:0000256" key="3">
    <source>
        <dbReference type="ARBA" id="ARBA00001522"/>
    </source>
</evidence>
<dbReference type="Gene3D" id="3.40.50.300">
    <property type="entry name" value="P-loop containing nucleotide triphosphate hydrolases"/>
    <property type="match status" value="1"/>
</dbReference>
<evidence type="ECO:0000256" key="10">
    <source>
        <dbReference type="ARBA" id="ARBA00022741"/>
    </source>
</evidence>